<proteinExistence type="predicted"/>
<name>A0ACA9QF71_9GLOM</name>
<feature type="non-terminal residue" evidence="1">
    <location>
        <position position="1"/>
    </location>
</feature>
<comment type="caution">
    <text evidence="1">The sequence shown here is derived from an EMBL/GenBank/DDBJ whole genome shotgun (WGS) entry which is preliminary data.</text>
</comment>
<dbReference type="EMBL" id="CAJVPT010052695">
    <property type="protein sequence ID" value="CAG8750132.1"/>
    <property type="molecule type" value="Genomic_DNA"/>
</dbReference>
<evidence type="ECO:0000313" key="1">
    <source>
        <dbReference type="EMBL" id="CAG8750132.1"/>
    </source>
</evidence>
<reference evidence="1" key="1">
    <citation type="submission" date="2021-06" db="EMBL/GenBank/DDBJ databases">
        <authorList>
            <person name="Kallberg Y."/>
            <person name="Tangrot J."/>
            <person name="Rosling A."/>
        </authorList>
    </citation>
    <scope>NUCLEOTIDE SEQUENCE</scope>
    <source>
        <strain evidence="1">CL356</strain>
    </source>
</reference>
<sequence>LQIYVNLSTEPAFVQAIASEGRSYSKSLFERALKIASERVLKSTDELKVFAKFAERVEEVRLAMDEEEITEYPDEFEVVDLSTIKSHLLSDPTDPFNRVPLKLEDVTPHVELQKRIQEFIAERKAATAAARASAITQPDPTMEIDGS</sequence>
<organism evidence="1 2">
    <name type="scientific">Acaulospora colombiana</name>
    <dbReference type="NCBI Taxonomy" id="27376"/>
    <lineage>
        <taxon>Eukaryota</taxon>
        <taxon>Fungi</taxon>
        <taxon>Fungi incertae sedis</taxon>
        <taxon>Mucoromycota</taxon>
        <taxon>Glomeromycotina</taxon>
        <taxon>Glomeromycetes</taxon>
        <taxon>Diversisporales</taxon>
        <taxon>Acaulosporaceae</taxon>
        <taxon>Acaulospora</taxon>
    </lineage>
</organism>
<protein>
    <submittedName>
        <fullName evidence="1">13496_t:CDS:1</fullName>
    </submittedName>
</protein>
<accession>A0ACA9QF71</accession>
<dbReference type="Proteomes" id="UP000789525">
    <property type="component" value="Unassembled WGS sequence"/>
</dbReference>
<evidence type="ECO:0000313" key="2">
    <source>
        <dbReference type="Proteomes" id="UP000789525"/>
    </source>
</evidence>
<gene>
    <name evidence="1" type="ORF">ACOLOM_LOCUS12659</name>
</gene>
<keyword evidence="2" id="KW-1185">Reference proteome</keyword>